<feature type="chain" id="PRO_5002821283" description="LRRCT domain-containing protein" evidence="4">
    <location>
        <begin position="33"/>
        <end position="477"/>
    </location>
</feature>
<keyword evidence="3" id="KW-0472">Membrane</keyword>
<keyword evidence="1" id="KW-0433">Leucine-rich repeat</keyword>
<dbReference type="PANTHER" id="PTHR24366">
    <property type="entry name" value="IG(IMMUNOGLOBULIN) AND LRR(LEUCINE RICH REPEAT) DOMAINS"/>
    <property type="match status" value="1"/>
</dbReference>
<dbReference type="Gene3D" id="3.80.10.10">
    <property type="entry name" value="Ribonuclease Inhibitor"/>
    <property type="match status" value="3"/>
</dbReference>
<name>B4PBE9_DROYA</name>
<sequence>MASLKSLQIVSGLLTFVLLLTQLLAHAHVVQAENIDAADTDRFCYPESSKNTRRSCECSNVSASPWGNRALRIDCSYKDYRAADLSLVLPLYIDSLDLSWNALDSVPILSSDSLHQLNLRHNNVSQLVAGNFKLLTSLRELYLGWNSIGRLEAGSFDGLPHLQVLDLAHNNLHLLPGKLFAPLLVLGTLDISWNRRFNESGEDLYTGLGVNWKLSTLRLDACSLGDLHLPVNAPLKELSLRRNQLKRIPAQLPETLLRLDISDNLLEELLPEDTFNLTQVRQLFIEDMPLLQRVMANALAHVDVLETLSFQNSRQLSHLDAEAFGPTMTTSTSTKKTALRSLSFRGTMLRTFNSTLAPLFTQLAELDLNGLPLQCDCELVWLKQLPVETNGRCYKPNRIRGMLVTSARGDAFSCDTWPRWAYGLVVLSLIALSAAGIYLIVMGLRPHRGVTMRRKVGAGSPYARVTIEPNRQENPHY</sequence>
<dbReference type="PANTHER" id="PTHR24366:SF96">
    <property type="entry name" value="LEUCINE RICH REPEAT CONTAINING 53"/>
    <property type="match status" value="1"/>
</dbReference>
<evidence type="ECO:0000313" key="6">
    <source>
        <dbReference type="Proteomes" id="UP000002282"/>
    </source>
</evidence>
<dbReference type="OrthoDB" id="1687175at2759"/>
<dbReference type="Pfam" id="PF13855">
    <property type="entry name" value="LRR_8"/>
    <property type="match status" value="1"/>
</dbReference>
<dbReference type="SMART" id="SM00369">
    <property type="entry name" value="LRR_TYP"/>
    <property type="match status" value="3"/>
</dbReference>
<evidence type="ECO:0000256" key="1">
    <source>
        <dbReference type="ARBA" id="ARBA00022614"/>
    </source>
</evidence>
<accession>B4PBE9</accession>
<evidence type="ECO:0000256" key="4">
    <source>
        <dbReference type="SAM" id="SignalP"/>
    </source>
</evidence>
<dbReference type="SUPFAM" id="SSF52058">
    <property type="entry name" value="L domain-like"/>
    <property type="match status" value="1"/>
</dbReference>
<evidence type="ECO:0008006" key="7">
    <source>
        <dbReference type="Google" id="ProtNLM"/>
    </source>
</evidence>
<dbReference type="PhylomeDB" id="B4PBE9"/>
<feature type="signal peptide" evidence="4">
    <location>
        <begin position="1"/>
        <end position="32"/>
    </location>
</feature>
<protein>
    <recommendedName>
        <fullName evidence="7">LRRCT domain-containing protein</fullName>
    </recommendedName>
</protein>
<dbReference type="AlphaFoldDB" id="B4PBE9"/>
<keyword evidence="4" id="KW-0732">Signal</keyword>
<keyword evidence="3" id="KW-0812">Transmembrane</keyword>
<keyword evidence="2" id="KW-0677">Repeat</keyword>
<gene>
    <name evidence="5" type="primary">Dyak\GE11431</name>
    <name evidence="5" type="synonym">dyak_GLEANR_11763</name>
    <name evidence="5" type="synonym">GE11431</name>
    <name evidence="5" type="ORF">Dyak_GE11431</name>
</gene>
<keyword evidence="6" id="KW-1185">Reference proteome</keyword>
<dbReference type="PROSITE" id="PS51450">
    <property type="entry name" value="LRR"/>
    <property type="match status" value="1"/>
</dbReference>
<evidence type="ECO:0000313" key="5">
    <source>
        <dbReference type="EMBL" id="EDW92581.1"/>
    </source>
</evidence>
<dbReference type="InterPro" id="IPR032675">
    <property type="entry name" value="LRR_dom_sf"/>
</dbReference>
<feature type="transmembrane region" description="Helical" evidence="3">
    <location>
        <begin position="420"/>
        <end position="444"/>
    </location>
</feature>
<evidence type="ECO:0000256" key="2">
    <source>
        <dbReference type="ARBA" id="ARBA00022737"/>
    </source>
</evidence>
<reference evidence="5 6" key="1">
    <citation type="journal article" date="2007" name="Nature">
        <title>Evolution of genes and genomes on the Drosophila phylogeny.</title>
        <authorList>
            <consortium name="Drosophila 12 Genomes Consortium"/>
            <person name="Clark A.G."/>
            <person name="Eisen M.B."/>
            <person name="Smith D.R."/>
            <person name="Bergman C.M."/>
            <person name="Oliver B."/>
            <person name="Markow T.A."/>
            <person name="Kaufman T.C."/>
            <person name="Kellis M."/>
            <person name="Gelbart W."/>
            <person name="Iyer V.N."/>
            <person name="Pollard D.A."/>
            <person name="Sackton T.B."/>
            <person name="Larracuente A.M."/>
            <person name="Singh N.D."/>
            <person name="Abad J.P."/>
            <person name="Abt D.N."/>
            <person name="Adryan B."/>
            <person name="Aguade M."/>
            <person name="Akashi H."/>
            <person name="Anderson W.W."/>
            <person name="Aquadro C.F."/>
            <person name="Ardell D.H."/>
            <person name="Arguello R."/>
            <person name="Artieri C.G."/>
            <person name="Barbash D.A."/>
            <person name="Barker D."/>
            <person name="Barsanti P."/>
            <person name="Batterham P."/>
            <person name="Batzoglou S."/>
            <person name="Begun D."/>
            <person name="Bhutkar A."/>
            <person name="Blanco E."/>
            <person name="Bosak S.A."/>
            <person name="Bradley R.K."/>
            <person name="Brand A.D."/>
            <person name="Brent M.R."/>
            <person name="Brooks A.N."/>
            <person name="Brown R.H."/>
            <person name="Butlin R.K."/>
            <person name="Caggese C."/>
            <person name="Calvi B.R."/>
            <person name="Bernardo de Carvalho A."/>
            <person name="Caspi A."/>
            <person name="Castrezana S."/>
            <person name="Celniker S.E."/>
            <person name="Chang J.L."/>
            <person name="Chapple C."/>
            <person name="Chatterji S."/>
            <person name="Chinwalla A."/>
            <person name="Civetta A."/>
            <person name="Clifton S.W."/>
            <person name="Comeron J.M."/>
            <person name="Costello J.C."/>
            <person name="Coyne J.A."/>
            <person name="Daub J."/>
            <person name="David R.G."/>
            <person name="Delcher A.L."/>
            <person name="Delehaunty K."/>
            <person name="Do C.B."/>
            <person name="Ebling H."/>
            <person name="Edwards K."/>
            <person name="Eickbush T."/>
            <person name="Evans J.D."/>
            <person name="Filipski A."/>
            <person name="Findeiss S."/>
            <person name="Freyhult E."/>
            <person name="Fulton L."/>
            <person name="Fulton R."/>
            <person name="Garcia A.C."/>
            <person name="Gardiner A."/>
            <person name="Garfield D.A."/>
            <person name="Garvin B.E."/>
            <person name="Gibson G."/>
            <person name="Gilbert D."/>
            <person name="Gnerre S."/>
            <person name="Godfrey J."/>
            <person name="Good R."/>
            <person name="Gotea V."/>
            <person name="Gravely B."/>
            <person name="Greenberg A.J."/>
            <person name="Griffiths-Jones S."/>
            <person name="Gross S."/>
            <person name="Guigo R."/>
            <person name="Gustafson E.A."/>
            <person name="Haerty W."/>
            <person name="Hahn M.W."/>
            <person name="Halligan D.L."/>
            <person name="Halpern A.L."/>
            <person name="Halter G.M."/>
            <person name="Han M.V."/>
            <person name="Heger A."/>
            <person name="Hillier L."/>
            <person name="Hinrichs A.S."/>
            <person name="Holmes I."/>
            <person name="Hoskins R.A."/>
            <person name="Hubisz M.J."/>
            <person name="Hultmark D."/>
            <person name="Huntley M.A."/>
            <person name="Jaffe D.B."/>
            <person name="Jagadeeshan S."/>
            <person name="Jeck W.R."/>
            <person name="Johnson J."/>
            <person name="Jones C.D."/>
            <person name="Jordan W.C."/>
            <person name="Karpen G.H."/>
            <person name="Kataoka E."/>
            <person name="Keightley P.D."/>
            <person name="Kheradpour P."/>
            <person name="Kirkness E.F."/>
            <person name="Koerich L.B."/>
            <person name="Kristiansen K."/>
            <person name="Kudrna D."/>
            <person name="Kulathinal R.J."/>
            <person name="Kumar S."/>
            <person name="Kwok R."/>
            <person name="Lander E."/>
            <person name="Langley C.H."/>
            <person name="Lapoint R."/>
            <person name="Lazzaro B.P."/>
            <person name="Lee S.J."/>
            <person name="Levesque L."/>
            <person name="Li R."/>
            <person name="Lin C.F."/>
            <person name="Lin M.F."/>
            <person name="Lindblad-Toh K."/>
            <person name="Llopart A."/>
            <person name="Long M."/>
            <person name="Low L."/>
            <person name="Lozovsky E."/>
            <person name="Lu J."/>
            <person name="Luo M."/>
            <person name="Machado C.A."/>
            <person name="Makalowski W."/>
            <person name="Marzo M."/>
            <person name="Matsuda M."/>
            <person name="Matzkin L."/>
            <person name="McAllister B."/>
            <person name="McBride C.S."/>
            <person name="McKernan B."/>
            <person name="McKernan K."/>
            <person name="Mendez-Lago M."/>
            <person name="Minx P."/>
            <person name="Mollenhauer M.U."/>
            <person name="Montooth K."/>
            <person name="Mount S.M."/>
            <person name="Mu X."/>
            <person name="Myers E."/>
            <person name="Negre B."/>
            <person name="Newfeld S."/>
            <person name="Nielsen R."/>
            <person name="Noor M.A."/>
            <person name="O'Grady P."/>
            <person name="Pachter L."/>
            <person name="Papaceit M."/>
            <person name="Parisi M.J."/>
            <person name="Parisi M."/>
            <person name="Parts L."/>
            <person name="Pedersen J.S."/>
            <person name="Pesole G."/>
            <person name="Phillippy A.M."/>
            <person name="Ponting C.P."/>
            <person name="Pop M."/>
            <person name="Porcelli D."/>
            <person name="Powell J.R."/>
            <person name="Prohaska S."/>
            <person name="Pruitt K."/>
            <person name="Puig M."/>
            <person name="Quesneville H."/>
            <person name="Ram K.R."/>
            <person name="Rand D."/>
            <person name="Rasmussen M.D."/>
            <person name="Reed L.K."/>
            <person name="Reenan R."/>
            <person name="Reily A."/>
            <person name="Remington K.A."/>
            <person name="Rieger T.T."/>
            <person name="Ritchie M.G."/>
            <person name="Robin C."/>
            <person name="Rogers Y.H."/>
            <person name="Rohde C."/>
            <person name="Rozas J."/>
            <person name="Rubenfield M.J."/>
            <person name="Ruiz A."/>
            <person name="Russo S."/>
            <person name="Salzberg S.L."/>
            <person name="Sanchez-Gracia A."/>
            <person name="Saranga D.J."/>
            <person name="Sato H."/>
            <person name="Schaeffer S.W."/>
            <person name="Schatz M.C."/>
            <person name="Schlenke T."/>
            <person name="Schwartz R."/>
            <person name="Segarra C."/>
            <person name="Singh R.S."/>
            <person name="Sirot L."/>
            <person name="Sirota M."/>
            <person name="Sisneros N.B."/>
            <person name="Smith C.D."/>
            <person name="Smith T.F."/>
            <person name="Spieth J."/>
            <person name="Stage D.E."/>
            <person name="Stark A."/>
            <person name="Stephan W."/>
            <person name="Strausberg R.L."/>
            <person name="Strempel S."/>
            <person name="Sturgill D."/>
            <person name="Sutton G."/>
            <person name="Sutton G.G."/>
            <person name="Tao W."/>
            <person name="Teichmann S."/>
            <person name="Tobari Y.N."/>
            <person name="Tomimura Y."/>
            <person name="Tsolas J.M."/>
            <person name="Valente V.L."/>
            <person name="Venter E."/>
            <person name="Venter J.C."/>
            <person name="Vicario S."/>
            <person name="Vieira F.G."/>
            <person name="Vilella A.J."/>
            <person name="Villasante A."/>
            <person name="Walenz B."/>
            <person name="Wang J."/>
            <person name="Wasserman M."/>
            <person name="Watts T."/>
            <person name="Wilson D."/>
            <person name="Wilson R.K."/>
            <person name="Wing R.A."/>
            <person name="Wolfner M.F."/>
            <person name="Wong A."/>
            <person name="Wong G.K."/>
            <person name="Wu C.I."/>
            <person name="Wu G."/>
            <person name="Yamamoto D."/>
            <person name="Yang H.P."/>
            <person name="Yang S.P."/>
            <person name="Yorke J.A."/>
            <person name="Yoshida K."/>
            <person name="Zdobnov E."/>
            <person name="Zhang P."/>
            <person name="Zhang Y."/>
            <person name="Zimin A.V."/>
            <person name="Baldwin J."/>
            <person name="Abdouelleil A."/>
            <person name="Abdulkadir J."/>
            <person name="Abebe A."/>
            <person name="Abera B."/>
            <person name="Abreu J."/>
            <person name="Acer S.C."/>
            <person name="Aftuck L."/>
            <person name="Alexander A."/>
            <person name="An P."/>
            <person name="Anderson E."/>
            <person name="Anderson S."/>
            <person name="Arachi H."/>
            <person name="Azer M."/>
            <person name="Bachantsang P."/>
            <person name="Barry A."/>
            <person name="Bayul T."/>
            <person name="Berlin A."/>
            <person name="Bessette D."/>
            <person name="Bloom T."/>
            <person name="Blye J."/>
            <person name="Boguslavskiy L."/>
            <person name="Bonnet C."/>
            <person name="Boukhgalter B."/>
            <person name="Bourzgui I."/>
            <person name="Brown A."/>
            <person name="Cahill P."/>
            <person name="Channer S."/>
            <person name="Cheshatsang Y."/>
            <person name="Chuda L."/>
            <person name="Citroen M."/>
            <person name="Collymore A."/>
            <person name="Cooke P."/>
            <person name="Costello M."/>
            <person name="D'Aco K."/>
            <person name="Daza R."/>
            <person name="De Haan G."/>
            <person name="DeGray S."/>
            <person name="DeMaso C."/>
            <person name="Dhargay N."/>
            <person name="Dooley K."/>
            <person name="Dooley E."/>
            <person name="Doricent M."/>
            <person name="Dorje P."/>
            <person name="Dorjee K."/>
            <person name="Dupes A."/>
            <person name="Elong R."/>
            <person name="Falk J."/>
            <person name="Farina A."/>
            <person name="Faro S."/>
            <person name="Ferguson D."/>
            <person name="Fisher S."/>
            <person name="Foley C.D."/>
            <person name="Franke A."/>
            <person name="Friedrich D."/>
            <person name="Gadbois L."/>
            <person name="Gearin G."/>
            <person name="Gearin C.R."/>
            <person name="Giannoukos G."/>
            <person name="Goode T."/>
            <person name="Graham J."/>
            <person name="Grandbois E."/>
            <person name="Grewal S."/>
            <person name="Gyaltsen K."/>
            <person name="Hafez N."/>
            <person name="Hagos B."/>
            <person name="Hall J."/>
            <person name="Henson C."/>
            <person name="Hollinger A."/>
            <person name="Honan T."/>
            <person name="Huard M.D."/>
            <person name="Hughes L."/>
            <person name="Hurhula B."/>
            <person name="Husby M.E."/>
            <person name="Kamat A."/>
            <person name="Kanga B."/>
            <person name="Kashin S."/>
            <person name="Khazanovich D."/>
            <person name="Kisner P."/>
            <person name="Lance K."/>
            <person name="Lara M."/>
            <person name="Lee W."/>
            <person name="Lennon N."/>
            <person name="Letendre F."/>
            <person name="LeVine R."/>
            <person name="Lipovsky A."/>
            <person name="Liu X."/>
            <person name="Liu J."/>
            <person name="Liu S."/>
            <person name="Lokyitsang T."/>
            <person name="Lokyitsang Y."/>
            <person name="Lubonja R."/>
            <person name="Lui A."/>
            <person name="MacDonald P."/>
            <person name="Magnisalis V."/>
            <person name="Maru K."/>
            <person name="Matthews C."/>
            <person name="McCusker W."/>
            <person name="McDonough S."/>
            <person name="Mehta T."/>
            <person name="Meldrim J."/>
            <person name="Meneus L."/>
            <person name="Mihai O."/>
            <person name="Mihalev A."/>
            <person name="Mihova T."/>
            <person name="Mittelman R."/>
            <person name="Mlenga V."/>
            <person name="Montmayeur A."/>
            <person name="Mulrain L."/>
            <person name="Navidi A."/>
            <person name="Naylor J."/>
            <person name="Negash T."/>
            <person name="Nguyen T."/>
            <person name="Nguyen N."/>
            <person name="Nicol R."/>
            <person name="Norbu C."/>
            <person name="Norbu N."/>
            <person name="Novod N."/>
            <person name="O'Neill B."/>
            <person name="Osman S."/>
            <person name="Markiewicz E."/>
            <person name="Oyono O.L."/>
            <person name="Patti C."/>
            <person name="Phunkhang P."/>
            <person name="Pierre F."/>
            <person name="Priest M."/>
            <person name="Raghuraman S."/>
            <person name="Rege F."/>
            <person name="Reyes R."/>
            <person name="Rise C."/>
            <person name="Rogov P."/>
            <person name="Ross K."/>
            <person name="Ryan E."/>
            <person name="Settipalli S."/>
            <person name="Shea T."/>
            <person name="Sherpa N."/>
            <person name="Shi L."/>
            <person name="Shih D."/>
            <person name="Sparrow T."/>
            <person name="Spaulding J."/>
            <person name="Stalker J."/>
            <person name="Stange-Thomann N."/>
            <person name="Stavropoulos S."/>
            <person name="Stone C."/>
            <person name="Strader C."/>
            <person name="Tesfaye S."/>
            <person name="Thomson T."/>
            <person name="Thoulutsang Y."/>
            <person name="Thoulutsang D."/>
            <person name="Topham K."/>
            <person name="Topping I."/>
            <person name="Tsamla T."/>
            <person name="Vassiliev H."/>
            <person name="Vo A."/>
            <person name="Wangchuk T."/>
            <person name="Wangdi T."/>
            <person name="Weiand M."/>
            <person name="Wilkinson J."/>
            <person name="Wilson A."/>
            <person name="Yadav S."/>
            <person name="Young G."/>
            <person name="Yu Q."/>
            <person name="Zembek L."/>
            <person name="Zhong D."/>
            <person name="Zimmer A."/>
            <person name="Zwirko Z."/>
            <person name="Jaffe D.B."/>
            <person name="Alvarez P."/>
            <person name="Brockman W."/>
            <person name="Butler J."/>
            <person name="Chin C."/>
            <person name="Gnerre S."/>
            <person name="Grabherr M."/>
            <person name="Kleber M."/>
            <person name="Mauceli E."/>
            <person name="MacCallum I."/>
        </authorList>
    </citation>
    <scope>NUCLEOTIDE SEQUENCE [LARGE SCALE GENOMIC DNA]</scope>
    <source>
        <strain evidence="6">Tai18E2 / Tucson 14021-0261.01</strain>
    </source>
</reference>
<evidence type="ECO:0000256" key="3">
    <source>
        <dbReference type="SAM" id="Phobius"/>
    </source>
</evidence>
<dbReference type="OMA" id="TIEPNRQ"/>
<keyword evidence="3" id="KW-1133">Transmembrane helix</keyword>
<dbReference type="EMBL" id="CM000158">
    <property type="protein sequence ID" value="EDW92581.1"/>
    <property type="molecule type" value="Genomic_DNA"/>
</dbReference>
<reference evidence="5 6" key="2">
    <citation type="journal article" date="2007" name="PLoS Biol.">
        <title>Principles of genome evolution in the Drosophila melanogaster species group.</title>
        <authorList>
            <person name="Ranz J.M."/>
            <person name="Maurin D."/>
            <person name="Chan Y.S."/>
            <person name="von Grotthuss M."/>
            <person name="Hillier L.W."/>
            <person name="Roote J."/>
            <person name="Ashburner M."/>
            <person name="Bergman C.M."/>
        </authorList>
    </citation>
    <scope>NUCLEOTIDE SEQUENCE [LARGE SCALE GENOMIC DNA]</scope>
    <source>
        <strain evidence="6">Tai18E2 / Tucson 14021-0261.01</strain>
    </source>
</reference>
<dbReference type="eggNOG" id="KOG0619">
    <property type="taxonomic scope" value="Eukaryota"/>
</dbReference>
<dbReference type="Proteomes" id="UP000002282">
    <property type="component" value="Chromosome 2R"/>
</dbReference>
<dbReference type="InterPro" id="IPR003591">
    <property type="entry name" value="Leu-rich_rpt_typical-subtyp"/>
</dbReference>
<dbReference type="HOGENOM" id="CLU_046336_0_0_1"/>
<dbReference type="KEGG" id="dya:Dyak_GE11431"/>
<dbReference type="InterPro" id="IPR001611">
    <property type="entry name" value="Leu-rich_rpt"/>
</dbReference>
<organism evidence="5 6">
    <name type="scientific">Drosophila yakuba</name>
    <name type="common">Fruit fly</name>
    <dbReference type="NCBI Taxonomy" id="7245"/>
    <lineage>
        <taxon>Eukaryota</taxon>
        <taxon>Metazoa</taxon>
        <taxon>Ecdysozoa</taxon>
        <taxon>Arthropoda</taxon>
        <taxon>Hexapoda</taxon>
        <taxon>Insecta</taxon>
        <taxon>Pterygota</taxon>
        <taxon>Neoptera</taxon>
        <taxon>Endopterygota</taxon>
        <taxon>Diptera</taxon>
        <taxon>Brachycera</taxon>
        <taxon>Muscomorpha</taxon>
        <taxon>Ephydroidea</taxon>
        <taxon>Drosophilidae</taxon>
        <taxon>Drosophila</taxon>
        <taxon>Sophophora</taxon>
    </lineage>
</organism>
<proteinExistence type="predicted"/>